<accession>A0ABT9BQX1</accession>
<dbReference type="InterPro" id="IPR042208">
    <property type="entry name" value="D-ser_dehydrat-like_sf"/>
</dbReference>
<dbReference type="SMART" id="SM01119">
    <property type="entry name" value="D-ser_dehydrat"/>
    <property type="match status" value="1"/>
</dbReference>
<reference evidence="4 5" key="1">
    <citation type="submission" date="2023-07" db="EMBL/GenBank/DDBJ databases">
        <title>Protaetiibacter sp. nov WY-16 isolated from soil.</title>
        <authorList>
            <person name="Liu B."/>
            <person name="Wan Y."/>
        </authorList>
    </citation>
    <scope>NUCLEOTIDE SEQUENCE [LARGE SCALE GENOMIC DNA]</scope>
    <source>
        <strain evidence="4 5">WY-16</strain>
    </source>
</reference>
<protein>
    <submittedName>
        <fullName evidence="4">Alanine racemase</fullName>
        <ecNumber evidence="4">5.1.1.1</ecNumber>
    </submittedName>
</protein>
<sequence length="374" mass="39025">MSAIIREPIATPVLVVERGILESNLREMADLAAARGVELWPHAKTHRMPALASLQLEHGAAGLCVAKLGEAEGFADAGARRMLVAYPVVGDDKARRALALAERIDLTLGTDSLEGATALARVFADAGRRARVMLAVDTGLGREGVLPRDAPALAARLAGLDGLELVGLYTHEGSAYAAADPADLERRARAAAESMVAVAERMRAAGIPLEHVSLGCSASARAVLDVPGVTQVRPGIYAVNDLGQIALGVATEATTAIRVVATVVSRAAADRGCLDAGSKALGADLLLASAYRDEFPGYGLVVGHPGWVIEKLSEEHGWLRWTSEDEPTPLPVGERVEIIPTHACVAFAALRRATVVEDGRAVGTWDALGPGSSE</sequence>
<dbReference type="InterPro" id="IPR029066">
    <property type="entry name" value="PLP-binding_barrel"/>
</dbReference>
<comment type="caution">
    <text evidence="4">The sequence shown here is derived from an EMBL/GenBank/DDBJ whole genome shotgun (WGS) entry which is preliminary data.</text>
</comment>
<dbReference type="PANTHER" id="PTHR28004">
    <property type="entry name" value="ZGC:162816-RELATED"/>
    <property type="match status" value="1"/>
</dbReference>
<comment type="similarity">
    <text evidence="1">Belongs to the DSD1 family.</text>
</comment>
<gene>
    <name evidence="4" type="ORF">Q5716_14365</name>
</gene>
<dbReference type="RefSeq" id="WP_305003841.1">
    <property type="nucleotide sequence ID" value="NZ_JAUQUB010000005.1"/>
</dbReference>
<dbReference type="EC" id="5.1.1.1" evidence="4"/>
<evidence type="ECO:0000313" key="5">
    <source>
        <dbReference type="Proteomes" id="UP001241072"/>
    </source>
</evidence>
<proteinExistence type="inferred from homology"/>
<evidence type="ECO:0000256" key="1">
    <source>
        <dbReference type="ARBA" id="ARBA00005323"/>
    </source>
</evidence>
<dbReference type="EMBL" id="JAUQUB010000005">
    <property type="protein sequence ID" value="MDO7883414.1"/>
    <property type="molecule type" value="Genomic_DNA"/>
</dbReference>
<dbReference type="PANTHER" id="PTHR28004:SF2">
    <property type="entry name" value="D-SERINE DEHYDRATASE"/>
    <property type="match status" value="1"/>
</dbReference>
<dbReference type="InterPro" id="IPR001608">
    <property type="entry name" value="Ala_racemase_N"/>
</dbReference>
<evidence type="ECO:0000313" key="4">
    <source>
        <dbReference type="EMBL" id="MDO7883414.1"/>
    </source>
</evidence>
<dbReference type="Pfam" id="PF01168">
    <property type="entry name" value="Ala_racemase_N"/>
    <property type="match status" value="1"/>
</dbReference>
<feature type="domain" description="D-serine dehydratase-like" evidence="3">
    <location>
        <begin position="256"/>
        <end position="357"/>
    </location>
</feature>
<evidence type="ECO:0000256" key="2">
    <source>
        <dbReference type="ARBA" id="ARBA00023239"/>
    </source>
</evidence>
<keyword evidence="5" id="KW-1185">Reference proteome</keyword>
<dbReference type="SUPFAM" id="SSF51419">
    <property type="entry name" value="PLP-binding barrel"/>
    <property type="match status" value="1"/>
</dbReference>
<organism evidence="4 5">
    <name type="scientific">Antiquaquibacter soli</name>
    <dbReference type="NCBI Taxonomy" id="3064523"/>
    <lineage>
        <taxon>Bacteria</taxon>
        <taxon>Bacillati</taxon>
        <taxon>Actinomycetota</taxon>
        <taxon>Actinomycetes</taxon>
        <taxon>Micrococcales</taxon>
        <taxon>Microbacteriaceae</taxon>
        <taxon>Antiquaquibacter</taxon>
    </lineage>
</organism>
<dbReference type="Pfam" id="PF14031">
    <property type="entry name" value="D-ser_dehydrat"/>
    <property type="match status" value="1"/>
</dbReference>
<dbReference type="Gene3D" id="3.20.20.10">
    <property type="entry name" value="Alanine racemase"/>
    <property type="match status" value="1"/>
</dbReference>
<name>A0ABT9BQX1_9MICO</name>
<keyword evidence="4" id="KW-0413">Isomerase</keyword>
<dbReference type="GO" id="GO:0008784">
    <property type="term" value="F:alanine racemase activity"/>
    <property type="evidence" value="ECO:0007669"/>
    <property type="project" value="UniProtKB-EC"/>
</dbReference>
<dbReference type="InterPro" id="IPR051466">
    <property type="entry name" value="D-amino_acid_metab_enzyme"/>
</dbReference>
<keyword evidence="2" id="KW-0456">Lyase</keyword>
<evidence type="ECO:0000259" key="3">
    <source>
        <dbReference type="SMART" id="SM01119"/>
    </source>
</evidence>
<dbReference type="Gene3D" id="2.40.37.20">
    <property type="entry name" value="D-serine dehydratase-like domain"/>
    <property type="match status" value="1"/>
</dbReference>
<dbReference type="Proteomes" id="UP001241072">
    <property type="component" value="Unassembled WGS sequence"/>
</dbReference>
<dbReference type="InterPro" id="IPR026956">
    <property type="entry name" value="D-ser_dehydrat-like_dom"/>
</dbReference>